<evidence type="ECO:0000313" key="1">
    <source>
        <dbReference type="EMBL" id="KAG5417538.1"/>
    </source>
</evidence>
<dbReference type="GO" id="GO:0000776">
    <property type="term" value="C:kinetochore"/>
    <property type="evidence" value="ECO:0007669"/>
    <property type="project" value="InterPro"/>
</dbReference>
<dbReference type="OrthoDB" id="4018315at2759"/>
<dbReference type="EMBL" id="JAEOAQ010000007">
    <property type="protein sequence ID" value="KAG5417538.1"/>
    <property type="molecule type" value="Genomic_DNA"/>
</dbReference>
<reference evidence="1 2" key="1">
    <citation type="submission" date="2020-12" db="EMBL/GenBank/DDBJ databases">
        <title>Effect of drift, selection, and recombination on the evolution of hybrid genomes in Candida yeast pathogens.</title>
        <authorList>
            <person name="Mixao V."/>
            <person name="Ksiezopolska E."/>
            <person name="Saus E."/>
            <person name="Boekhout T."/>
            <person name="Gacser A."/>
            <person name="Gabaldon T."/>
        </authorList>
    </citation>
    <scope>NUCLEOTIDE SEQUENCE [LARGE SCALE GENOMIC DNA]</scope>
    <source>
        <strain evidence="1 2">BP57</strain>
    </source>
</reference>
<comment type="caution">
    <text evidence="1">The sequence shown here is derived from an EMBL/GenBank/DDBJ whole genome shotgun (WGS) entry which is preliminary data.</text>
</comment>
<dbReference type="InterPro" id="IPR018565">
    <property type="entry name" value="Nkp2/Cnl2"/>
</dbReference>
<dbReference type="AlphaFoldDB" id="A0A8H7Z942"/>
<dbReference type="RefSeq" id="XP_067546654.1">
    <property type="nucleotide sequence ID" value="XM_067694322.1"/>
</dbReference>
<dbReference type="GeneID" id="93653803"/>
<dbReference type="Proteomes" id="UP000669133">
    <property type="component" value="Unassembled WGS sequence"/>
</dbReference>
<gene>
    <name evidence="1" type="ORF">I9W82_005174</name>
</gene>
<accession>A0A8H7Z942</accession>
<proteinExistence type="predicted"/>
<evidence type="ECO:0000313" key="2">
    <source>
        <dbReference type="Proteomes" id="UP000669133"/>
    </source>
</evidence>
<dbReference type="Pfam" id="PF09447">
    <property type="entry name" value="Cnl2_NKP2"/>
    <property type="match status" value="1"/>
</dbReference>
<keyword evidence="2" id="KW-1185">Reference proteome</keyword>
<name>A0A8H7Z942_9ASCO</name>
<sequence length="165" mass="18912">MNSGSMDSNSNNSNVVLGQYLQQSRFARLIPFDSFANMFPAGTSTDLIKSIYNQLILQEERKLADIQRNIDNKFNEALQELYDKPESIPTIESSKVDILTQCLSDLSHQLEYEVAKQKDEVDEELSILDAKLETLAKIDIPNYHDQEIRDAERKCDKLTKIINQI</sequence>
<protein>
    <submittedName>
        <fullName evidence="1">Uncharacterized protein</fullName>
    </submittedName>
</protein>
<organism evidence="1 2">
    <name type="scientific">Candida metapsilosis</name>
    <dbReference type="NCBI Taxonomy" id="273372"/>
    <lineage>
        <taxon>Eukaryota</taxon>
        <taxon>Fungi</taxon>
        <taxon>Dikarya</taxon>
        <taxon>Ascomycota</taxon>
        <taxon>Saccharomycotina</taxon>
        <taxon>Pichiomycetes</taxon>
        <taxon>Debaryomycetaceae</taxon>
        <taxon>Candida/Lodderomyces clade</taxon>
        <taxon>Candida</taxon>
    </lineage>
</organism>